<keyword evidence="1" id="KW-0472">Membrane</keyword>
<evidence type="ECO:0000256" key="1">
    <source>
        <dbReference type="SAM" id="Phobius"/>
    </source>
</evidence>
<keyword evidence="1" id="KW-0812">Transmembrane</keyword>
<sequence length="39" mass="4565">MARYRINIYSISFLAPGFLQVLGCNFFPCMTGLYDWKNN</sequence>
<gene>
    <name evidence="2" type="ORF">VITISV_003794</name>
</gene>
<accession>A5B5K6</accession>
<dbReference type="AlphaFoldDB" id="A5B5K6"/>
<feature type="transmembrane region" description="Helical" evidence="1">
    <location>
        <begin position="12"/>
        <end position="34"/>
    </location>
</feature>
<keyword evidence="1" id="KW-1133">Transmembrane helix</keyword>
<reference evidence="2" key="1">
    <citation type="journal article" date="2007" name="PLoS ONE">
        <title>The first genome sequence of an elite grapevine cultivar (Pinot noir Vitis vinifera L.): coping with a highly heterozygous genome.</title>
        <authorList>
            <person name="Velasco R."/>
            <person name="Zharkikh A."/>
            <person name="Troggio M."/>
            <person name="Cartwright D.A."/>
            <person name="Cestaro A."/>
            <person name="Pruss D."/>
            <person name="Pindo M."/>
            <person name="FitzGerald L.M."/>
            <person name="Vezzulli S."/>
            <person name="Reid J."/>
            <person name="Malacarne G."/>
            <person name="Iliev D."/>
            <person name="Coppola G."/>
            <person name="Wardell B."/>
            <person name="Micheletti D."/>
            <person name="Macalma T."/>
            <person name="Facci M."/>
            <person name="Mitchell J.T."/>
            <person name="Perazzolli M."/>
            <person name="Eldredge G."/>
            <person name="Gatto P."/>
            <person name="Oyzerski R."/>
            <person name="Moretto M."/>
            <person name="Gutin N."/>
            <person name="Stefanini M."/>
            <person name="Chen Y."/>
            <person name="Segala C."/>
            <person name="Davenport C."/>
            <person name="Dematte L."/>
            <person name="Mraz A."/>
            <person name="Battilana J."/>
            <person name="Stormo K."/>
            <person name="Costa F."/>
            <person name="Tao Q."/>
            <person name="Si-Ammour A."/>
            <person name="Harkins T."/>
            <person name="Lackey A."/>
            <person name="Perbost C."/>
            <person name="Taillon B."/>
            <person name="Stella A."/>
            <person name="Solovyev V."/>
            <person name="Fawcett J.A."/>
            <person name="Sterck L."/>
            <person name="Vandepoele K."/>
            <person name="Grando S.M."/>
            <person name="Toppo S."/>
            <person name="Moser C."/>
            <person name="Lanchbury J."/>
            <person name="Bogden R."/>
            <person name="Skolnick M."/>
            <person name="Sgaramella V."/>
            <person name="Bhatnagar S.K."/>
            <person name="Fontana P."/>
            <person name="Gutin A."/>
            <person name="Van de Peer Y."/>
            <person name="Salamini F."/>
            <person name="Viola R."/>
        </authorList>
    </citation>
    <scope>NUCLEOTIDE SEQUENCE</scope>
</reference>
<proteinExistence type="predicted"/>
<dbReference type="EMBL" id="AM447399">
    <property type="protein sequence ID" value="CAN76458.1"/>
    <property type="molecule type" value="Genomic_DNA"/>
</dbReference>
<protein>
    <submittedName>
        <fullName evidence="2">Uncharacterized protein</fullName>
    </submittedName>
</protein>
<name>A5B5K6_VITVI</name>
<evidence type="ECO:0000313" key="2">
    <source>
        <dbReference type="EMBL" id="CAN76458.1"/>
    </source>
</evidence>
<organism evidence="2">
    <name type="scientific">Vitis vinifera</name>
    <name type="common">Grape</name>
    <dbReference type="NCBI Taxonomy" id="29760"/>
    <lineage>
        <taxon>Eukaryota</taxon>
        <taxon>Viridiplantae</taxon>
        <taxon>Streptophyta</taxon>
        <taxon>Embryophyta</taxon>
        <taxon>Tracheophyta</taxon>
        <taxon>Spermatophyta</taxon>
        <taxon>Magnoliopsida</taxon>
        <taxon>eudicotyledons</taxon>
        <taxon>Gunneridae</taxon>
        <taxon>Pentapetalae</taxon>
        <taxon>rosids</taxon>
        <taxon>Vitales</taxon>
        <taxon>Vitaceae</taxon>
        <taxon>Viteae</taxon>
        <taxon>Vitis</taxon>
    </lineage>
</organism>